<gene>
    <name evidence="1" type="ORF">Ptr86124_003395</name>
</gene>
<dbReference type="OrthoDB" id="3694933at2759"/>
<dbReference type="InterPro" id="IPR000210">
    <property type="entry name" value="BTB/POZ_dom"/>
</dbReference>
<reference evidence="2" key="1">
    <citation type="journal article" date="2022" name="Microb. Genom.">
        <title>A global pangenome for the wheat fungal pathogen Pyrenophora tritici-repentis and prediction of effector protein structural homology.</title>
        <authorList>
            <person name="Moolhuijzen P.M."/>
            <person name="See P.T."/>
            <person name="Shi G."/>
            <person name="Powell H.R."/>
            <person name="Cockram J."/>
            <person name="Jorgensen L.N."/>
            <person name="Benslimane H."/>
            <person name="Strelkov S.E."/>
            <person name="Turner J."/>
            <person name="Liu Z."/>
            <person name="Moffat C.S."/>
        </authorList>
    </citation>
    <scope>NUCLEOTIDE SEQUENCE [LARGE SCALE GENOMIC DNA]</scope>
</reference>
<organism evidence="1 2">
    <name type="scientific">Pyrenophora tritici-repentis</name>
    <dbReference type="NCBI Taxonomy" id="45151"/>
    <lineage>
        <taxon>Eukaryota</taxon>
        <taxon>Fungi</taxon>
        <taxon>Dikarya</taxon>
        <taxon>Ascomycota</taxon>
        <taxon>Pezizomycotina</taxon>
        <taxon>Dothideomycetes</taxon>
        <taxon>Pleosporomycetidae</taxon>
        <taxon>Pleosporales</taxon>
        <taxon>Pleosporineae</taxon>
        <taxon>Pleosporaceae</taxon>
        <taxon>Pyrenophora</taxon>
    </lineage>
</organism>
<name>A0A2W1E584_9PLEO</name>
<evidence type="ECO:0000313" key="1">
    <source>
        <dbReference type="EMBL" id="KAI1518094.1"/>
    </source>
</evidence>
<evidence type="ECO:0000313" key="2">
    <source>
        <dbReference type="Proteomes" id="UP000249757"/>
    </source>
</evidence>
<keyword evidence="2" id="KW-1185">Reference proteome</keyword>
<dbReference type="InterPro" id="IPR011333">
    <property type="entry name" value="SKP1/BTB/POZ_sf"/>
</dbReference>
<dbReference type="AlphaFoldDB" id="A0A2W1E584"/>
<protein>
    <submittedName>
        <fullName evidence="1">BTB/POZ domain containing protein</fullName>
    </submittedName>
</protein>
<dbReference type="Gene3D" id="3.30.710.10">
    <property type="entry name" value="Potassium Channel Kv1.1, Chain A"/>
    <property type="match status" value="1"/>
</dbReference>
<dbReference type="EMBL" id="NRDI02000003">
    <property type="protein sequence ID" value="KAI1518094.1"/>
    <property type="molecule type" value="Genomic_DNA"/>
</dbReference>
<comment type="caution">
    <text evidence="1">The sequence shown here is derived from an EMBL/GenBank/DDBJ whole genome shotgun (WGS) entry which is preliminary data.</text>
</comment>
<dbReference type="PANTHER" id="PTHR47843:SF5">
    <property type="entry name" value="BTB_POZ DOMAIN PROTEIN"/>
    <property type="match status" value="1"/>
</dbReference>
<dbReference type="CDD" id="cd18186">
    <property type="entry name" value="BTB_POZ_ZBTB_KLHL-like"/>
    <property type="match status" value="1"/>
</dbReference>
<dbReference type="Proteomes" id="UP000249757">
    <property type="component" value="Unassembled WGS sequence"/>
</dbReference>
<dbReference type="Pfam" id="PF00651">
    <property type="entry name" value="BTB"/>
    <property type="match status" value="1"/>
</dbReference>
<sequence>MAQAMQRTELMESFLTSGDYSDLVIKCGNETFNVHKVIVCTQVEFFARAIKFGGKETQENVIDLPDDDP</sequence>
<dbReference type="SUPFAM" id="SSF54695">
    <property type="entry name" value="POZ domain"/>
    <property type="match status" value="1"/>
</dbReference>
<dbReference type="PROSITE" id="PS50097">
    <property type="entry name" value="BTB"/>
    <property type="match status" value="1"/>
</dbReference>
<proteinExistence type="predicted"/>
<dbReference type="PANTHER" id="PTHR47843">
    <property type="entry name" value="BTB DOMAIN-CONTAINING PROTEIN-RELATED"/>
    <property type="match status" value="1"/>
</dbReference>
<accession>A0A2W1E584</accession>